<evidence type="ECO:0000313" key="1">
    <source>
        <dbReference type="Ensembl" id="ENSCINP00000033062.1"/>
    </source>
</evidence>
<dbReference type="EMBL" id="EAAA01001597">
    <property type="status" value="NOT_ANNOTATED_CDS"/>
    <property type="molecule type" value="Genomic_DNA"/>
</dbReference>
<dbReference type="Ensembl" id="ENSCINT00000035635.1">
    <property type="protein sequence ID" value="ENSCINP00000033062.1"/>
    <property type="gene ID" value="ENSCING00000020137.1"/>
</dbReference>
<evidence type="ECO:0000313" key="2">
    <source>
        <dbReference type="Proteomes" id="UP000008144"/>
    </source>
</evidence>
<reference evidence="1" key="3">
    <citation type="submission" date="2025-08" db="UniProtKB">
        <authorList>
            <consortium name="Ensembl"/>
        </authorList>
    </citation>
    <scope>IDENTIFICATION</scope>
</reference>
<dbReference type="Proteomes" id="UP000008144">
    <property type="component" value="Chromosome 2"/>
</dbReference>
<accession>H2XTS8</accession>
<keyword evidence="2" id="KW-1185">Reference proteome</keyword>
<dbReference type="AlphaFoldDB" id="H2XTS8"/>
<reference evidence="1" key="4">
    <citation type="submission" date="2025-09" db="UniProtKB">
        <authorList>
            <consortium name="Ensembl"/>
        </authorList>
    </citation>
    <scope>IDENTIFICATION</scope>
</reference>
<reference evidence="1" key="2">
    <citation type="journal article" date="2008" name="Genome Biol.">
        <title>Improved genome assembly and evidence-based global gene model set for the chordate Ciona intestinalis: new insight into intron and operon populations.</title>
        <authorList>
            <person name="Satou Y."/>
            <person name="Mineta K."/>
            <person name="Ogasawara M."/>
            <person name="Sasakura Y."/>
            <person name="Shoguchi E."/>
            <person name="Ueno K."/>
            <person name="Yamada L."/>
            <person name="Matsumoto J."/>
            <person name="Wasserscheid J."/>
            <person name="Dewar K."/>
            <person name="Wiley G.B."/>
            <person name="Macmil S.L."/>
            <person name="Roe B.A."/>
            <person name="Zeller R.W."/>
            <person name="Hastings K.E."/>
            <person name="Lemaire P."/>
            <person name="Lindquist E."/>
            <person name="Endo T."/>
            <person name="Hotta K."/>
            <person name="Inaba K."/>
        </authorList>
    </citation>
    <scope>NUCLEOTIDE SEQUENCE [LARGE SCALE GENOMIC DNA]</scope>
    <source>
        <strain evidence="1">wild type</strain>
    </source>
</reference>
<name>H2XTS8_CIOIN</name>
<dbReference type="InParanoid" id="H2XTS8"/>
<sequence>MTVFYFKVIQRYWCYCAINKLFKNADALPQWCLSNFH</sequence>
<proteinExistence type="predicted"/>
<reference evidence="2" key="1">
    <citation type="journal article" date="2002" name="Science">
        <title>The draft genome of Ciona intestinalis: insights into chordate and vertebrate origins.</title>
        <authorList>
            <person name="Dehal P."/>
            <person name="Satou Y."/>
            <person name="Campbell R.K."/>
            <person name="Chapman J."/>
            <person name="Degnan B."/>
            <person name="De Tomaso A."/>
            <person name="Davidson B."/>
            <person name="Di Gregorio A."/>
            <person name="Gelpke M."/>
            <person name="Goodstein D.M."/>
            <person name="Harafuji N."/>
            <person name="Hastings K.E."/>
            <person name="Ho I."/>
            <person name="Hotta K."/>
            <person name="Huang W."/>
            <person name="Kawashima T."/>
            <person name="Lemaire P."/>
            <person name="Martinez D."/>
            <person name="Meinertzhagen I.A."/>
            <person name="Necula S."/>
            <person name="Nonaka M."/>
            <person name="Putnam N."/>
            <person name="Rash S."/>
            <person name="Saiga H."/>
            <person name="Satake M."/>
            <person name="Terry A."/>
            <person name="Yamada L."/>
            <person name="Wang H.G."/>
            <person name="Awazu S."/>
            <person name="Azumi K."/>
            <person name="Boore J."/>
            <person name="Branno M."/>
            <person name="Chin-Bow S."/>
            <person name="DeSantis R."/>
            <person name="Doyle S."/>
            <person name="Francino P."/>
            <person name="Keys D.N."/>
            <person name="Haga S."/>
            <person name="Hayashi H."/>
            <person name="Hino K."/>
            <person name="Imai K.S."/>
            <person name="Inaba K."/>
            <person name="Kano S."/>
            <person name="Kobayashi K."/>
            <person name="Kobayashi M."/>
            <person name="Lee B.I."/>
            <person name="Makabe K.W."/>
            <person name="Manohar C."/>
            <person name="Matassi G."/>
            <person name="Medina M."/>
            <person name="Mochizuki Y."/>
            <person name="Mount S."/>
            <person name="Morishita T."/>
            <person name="Miura S."/>
            <person name="Nakayama A."/>
            <person name="Nishizaka S."/>
            <person name="Nomoto H."/>
            <person name="Ohta F."/>
            <person name="Oishi K."/>
            <person name="Rigoutsos I."/>
            <person name="Sano M."/>
            <person name="Sasaki A."/>
            <person name="Sasakura Y."/>
            <person name="Shoguchi E."/>
            <person name="Shin-i T."/>
            <person name="Spagnuolo A."/>
            <person name="Stainier D."/>
            <person name="Suzuki M.M."/>
            <person name="Tassy O."/>
            <person name="Takatori N."/>
            <person name="Tokuoka M."/>
            <person name="Yagi K."/>
            <person name="Yoshizaki F."/>
            <person name="Wada S."/>
            <person name="Zhang C."/>
            <person name="Hyatt P.D."/>
            <person name="Larimer F."/>
            <person name="Detter C."/>
            <person name="Doggett N."/>
            <person name="Glavina T."/>
            <person name="Hawkins T."/>
            <person name="Richardson P."/>
            <person name="Lucas S."/>
            <person name="Kohara Y."/>
            <person name="Levine M."/>
            <person name="Satoh N."/>
            <person name="Rokhsar D.S."/>
        </authorList>
    </citation>
    <scope>NUCLEOTIDE SEQUENCE [LARGE SCALE GENOMIC DNA]</scope>
</reference>
<dbReference type="HOGENOM" id="CLU_3350790_0_0_1"/>
<protein>
    <submittedName>
        <fullName evidence="1">Uncharacterized protein</fullName>
    </submittedName>
</protein>
<organism evidence="1 2">
    <name type="scientific">Ciona intestinalis</name>
    <name type="common">Transparent sea squirt</name>
    <name type="synonym">Ascidia intestinalis</name>
    <dbReference type="NCBI Taxonomy" id="7719"/>
    <lineage>
        <taxon>Eukaryota</taxon>
        <taxon>Metazoa</taxon>
        <taxon>Chordata</taxon>
        <taxon>Tunicata</taxon>
        <taxon>Ascidiacea</taxon>
        <taxon>Phlebobranchia</taxon>
        <taxon>Cionidae</taxon>
        <taxon>Ciona</taxon>
    </lineage>
</organism>